<feature type="non-terminal residue" evidence="2">
    <location>
        <position position="1"/>
    </location>
</feature>
<evidence type="ECO:0000313" key="2">
    <source>
        <dbReference type="EMBL" id="KAG6602191.1"/>
    </source>
</evidence>
<dbReference type="Proteomes" id="UP000685013">
    <property type="component" value="Chromosome 4"/>
</dbReference>
<accession>A0AAV6NSU9</accession>
<feature type="region of interest" description="Disordered" evidence="1">
    <location>
        <begin position="1"/>
        <end position="20"/>
    </location>
</feature>
<name>A0AAV6NSU9_9ROSI</name>
<gene>
    <name evidence="2" type="ORF">SDJN03_07424</name>
</gene>
<reference evidence="2 3" key="1">
    <citation type="journal article" date="2021" name="Hortic Res">
        <title>The domestication of Cucurbita argyrosperma as revealed by the genome of its wild relative.</title>
        <authorList>
            <person name="Barrera-Redondo J."/>
            <person name="Sanchez-de la Vega G."/>
            <person name="Aguirre-Liguori J.A."/>
            <person name="Castellanos-Morales G."/>
            <person name="Gutierrez-Guerrero Y.T."/>
            <person name="Aguirre-Dugua X."/>
            <person name="Aguirre-Planter E."/>
            <person name="Tenaillon M.I."/>
            <person name="Lira-Saade R."/>
            <person name="Eguiarte L.E."/>
        </authorList>
    </citation>
    <scope>NUCLEOTIDE SEQUENCE [LARGE SCALE GENOMIC DNA]</scope>
    <source>
        <strain evidence="2">JBR-2021</strain>
    </source>
</reference>
<keyword evidence="3" id="KW-1185">Reference proteome</keyword>
<organism evidence="2 3">
    <name type="scientific">Cucurbita argyrosperma subsp. sororia</name>
    <dbReference type="NCBI Taxonomy" id="37648"/>
    <lineage>
        <taxon>Eukaryota</taxon>
        <taxon>Viridiplantae</taxon>
        <taxon>Streptophyta</taxon>
        <taxon>Embryophyta</taxon>
        <taxon>Tracheophyta</taxon>
        <taxon>Spermatophyta</taxon>
        <taxon>Magnoliopsida</taxon>
        <taxon>eudicotyledons</taxon>
        <taxon>Gunneridae</taxon>
        <taxon>Pentapetalae</taxon>
        <taxon>rosids</taxon>
        <taxon>fabids</taxon>
        <taxon>Cucurbitales</taxon>
        <taxon>Cucurbitaceae</taxon>
        <taxon>Cucurbiteae</taxon>
        <taxon>Cucurbita</taxon>
    </lineage>
</organism>
<evidence type="ECO:0000313" key="3">
    <source>
        <dbReference type="Proteomes" id="UP000685013"/>
    </source>
</evidence>
<evidence type="ECO:0000256" key="1">
    <source>
        <dbReference type="SAM" id="MobiDB-lite"/>
    </source>
</evidence>
<protein>
    <submittedName>
        <fullName evidence="2">Uncharacterized protein</fullName>
    </submittedName>
</protein>
<comment type="caution">
    <text evidence="2">The sequence shown here is derived from an EMBL/GenBank/DDBJ whole genome shotgun (WGS) entry which is preliminary data.</text>
</comment>
<proteinExistence type="predicted"/>
<dbReference type="AlphaFoldDB" id="A0AAV6NSU9"/>
<dbReference type="EMBL" id="JAGKQH010000004">
    <property type="protein sequence ID" value="KAG6602191.1"/>
    <property type="molecule type" value="Genomic_DNA"/>
</dbReference>
<sequence>MEGRAASDDGGAFEEDGAEELGTSHRWSMIREMGLSHLLKPIPVVCCGEWALFGPSHPRSGPRSLRQWERLWVPFQWSTLTIHDVAARALVDEPNSTKTRILFHGFTPYPINWR</sequence>